<evidence type="ECO:0000259" key="4">
    <source>
        <dbReference type="Pfam" id="PF17757"/>
    </source>
</evidence>
<dbReference type="PANTHER" id="PTHR24029:SF1">
    <property type="entry name" value="TRANSCRIPTION-REPAIR-COUPLING FACTOR"/>
    <property type="match status" value="1"/>
</dbReference>
<accession>A0A0F9FVS4</accession>
<keyword evidence="1" id="KW-0547">Nucleotide-binding</keyword>
<dbReference type="GO" id="GO:0016887">
    <property type="term" value="F:ATP hydrolysis activity"/>
    <property type="evidence" value="ECO:0007669"/>
    <property type="project" value="InterPro"/>
</dbReference>
<dbReference type="GO" id="GO:0005524">
    <property type="term" value="F:ATP binding"/>
    <property type="evidence" value="ECO:0007669"/>
    <property type="project" value="UniProtKB-KW"/>
</dbReference>
<dbReference type="EMBL" id="LAZR01020021">
    <property type="protein sequence ID" value="KKL90388.1"/>
    <property type="molecule type" value="Genomic_DNA"/>
</dbReference>
<dbReference type="InterPro" id="IPR004807">
    <property type="entry name" value="UvrB"/>
</dbReference>
<name>A0A0F9FVS4_9ZZZZ</name>
<gene>
    <name evidence="5" type="ORF">LCGC14_1905220</name>
</gene>
<dbReference type="PANTHER" id="PTHR24029">
    <property type="entry name" value="UVRABC SYSTEM PROTEIN B"/>
    <property type="match status" value="1"/>
</dbReference>
<organism evidence="5">
    <name type="scientific">marine sediment metagenome</name>
    <dbReference type="NCBI Taxonomy" id="412755"/>
    <lineage>
        <taxon>unclassified sequences</taxon>
        <taxon>metagenomes</taxon>
        <taxon>ecological metagenomes</taxon>
    </lineage>
</organism>
<dbReference type="InterPro" id="IPR027417">
    <property type="entry name" value="P-loop_NTPase"/>
</dbReference>
<dbReference type="GO" id="GO:0009380">
    <property type="term" value="C:excinuclease repair complex"/>
    <property type="evidence" value="ECO:0007669"/>
    <property type="project" value="InterPro"/>
</dbReference>
<sequence length="459" mass="50946">MIDRNQFRPALTPGVGGVGEEERRRRKRRLTIPEAEVEFGASVDFSQVPLGAIIEVEEGENGVGPTFRALGVPATTEAQVEAEIEAELIGLEGELPTLPTVAPEDVPVLLGTEALPITQEDITQAIQAIFPELLEEPVSFIEPEALEEIEPTPETAIQRLEQRAEEDTQGFLRTIFEAGRGPETELLLTRMFGQTLEEVTQFFTPTFEELEEAVKEAFPGRTVDEVLEMADTDLPGFIDKLRKGGSTAGKRLLLKRMGFTQAPSVMEPGDYAVRGGIMDVWPPGDSGPVRLDFFGDVLDGARRFDPASQRTTEKLKTIDLAPVSEVILDEAAITRFRQNYRVEFGAAGTDDPLYEAVSAGRKHAGIEHWLPFFHEDLETLFNYMPEATICLDDQVTPSRLSRWEGITDQYDNRREAMTSKKRLDTVYKPAPPGLLYLDDAAWDAAVAGHRVVQFHPLPQ</sequence>
<feature type="domain" description="UvrB interaction" evidence="4">
    <location>
        <begin position="254"/>
        <end position="324"/>
    </location>
</feature>
<evidence type="ECO:0000256" key="1">
    <source>
        <dbReference type="ARBA" id="ARBA00022741"/>
    </source>
</evidence>
<evidence type="ECO:0000313" key="5">
    <source>
        <dbReference type="EMBL" id="KKL90388.1"/>
    </source>
</evidence>
<dbReference type="GO" id="GO:0006289">
    <property type="term" value="P:nucleotide-excision repair"/>
    <property type="evidence" value="ECO:0007669"/>
    <property type="project" value="InterPro"/>
</dbReference>
<dbReference type="Pfam" id="PF17757">
    <property type="entry name" value="UvrB_inter"/>
    <property type="match status" value="1"/>
</dbReference>
<reference evidence="5" key="1">
    <citation type="journal article" date="2015" name="Nature">
        <title>Complex archaea that bridge the gap between prokaryotes and eukaryotes.</title>
        <authorList>
            <person name="Spang A."/>
            <person name="Saw J.H."/>
            <person name="Jorgensen S.L."/>
            <person name="Zaremba-Niedzwiedzka K."/>
            <person name="Martijn J."/>
            <person name="Lind A.E."/>
            <person name="van Eijk R."/>
            <person name="Schleper C."/>
            <person name="Guy L."/>
            <person name="Ettema T.J."/>
        </authorList>
    </citation>
    <scope>NUCLEOTIDE SEQUENCE</scope>
</reference>
<comment type="caution">
    <text evidence="5">The sequence shown here is derived from an EMBL/GenBank/DDBJ whole genome shotgun (WGS) entry which is preliminary data.</text>
</comment>
<feature type="region of interest" description="Disordered" evidence="3">
    <location>
        <begin position="1"/>
        <end position="25"/>
    </location>
</feature>
<dbReference type="Gene3D" id="3.40.50.11180">
    <property type="match status" value="1"/>
</dbReference>
<evidence type="ECO:0000256" key="2">
    <source>
        <dbReference type="ARBA" id="ARBA00022840"/>
    </source>
</evidence>
<keyword evidence="2" id="KW-0067">ATP-binding</keyword>
<proteinExistence type="predicted"/>
<dbReference type="AlphaFoldDB" id="A0A0F9FVS4"/>
<dbReference type="GO" id="GO:0003677">
    <property type="term" value="F:DNA binding"/>
    <property type="evidence" value="ECO:0007669"/>
    <property type="project" value="InterPro"/>
</dbReference>
<dbReference type="InterPro" id="IPR041471">
    <property type="entry name" value="UvrB_inter"/>
</dbReference>
<protein>
    <recommendedName>
        <fullName evidence="4">UvrB interaction domain-containing protein</fullName>
    </recommendedName>
</protein>
<feature type="non-terminal residue" evidence="5">
    <location>
        <position position="459"/>
    </location>
</feature>
<evidence type="ECO:0000256" key="3">
    <source>
        <dbReference type="SAM" id="MobiDB-lite"/>
    </source>
</evidence>
<dbReference type="SUPFAM" id="SSF52540">
    <property type="entry name" value="P-loop containing nucleoside triphosphate hydrolases"/>
    <property type="match status" value="1"/>
</dbReference>